<name>A0A8C9BG73_PHOSS</name>
<accession>A0A8C9BG73</accession>
<dbReference type="InterPro" id="IPR001909">
    <property type="entry name" value="KRAB"/>
</dbReference>
<reference evidence="2" key="1">
    <citation type="submission" date="2019-08" db="EMBL/GenBank/DDBJ databases">
        <title>Phocoena sinus (Vaquita) genome, mPhoSin1, primary haplotype.</title>
        <authorList>
            <person name="Morin P."/>
            <person name="Mountcastle J."/>
            <person name="Fungtammasan C."/>
            <person name="Rhie A."/>
            <person name="Rojas-Bracho L."/>
            <person name="Smith C.R."/>
            <person name="Taylor B.L."/>
            <person name="Gulland F.M.D."/>
            <person name="Musser W."/>
            <person name="Houck M."/>
            <person name="Haase B."/>
            <person name="Paez S."/>
            <person name="Howe K."/>
            <person name="Torrance J."/>
            <person name="Formenti G."/>
            <person name="Phillippy A."/>
            <person name="Ryder O."/>
            <person name="Jarvis E.D."/>
            <person name="Fedrigo O."/>
        </authorList>
    </citation>
    <scope>NUCLEOTIDE SEQUENCE [LARGE SCALE GENOMIC DNA]</scope>
</reference>
<dbReference type="Ensembl" id="ENSPSNT00000007592.1">
    <property type="protein sequence ID" value="ENSPSNP00000006666.1"/>
    <property type="gene ID" value="ENSPSNG00000004972.1"/>
</dbReference>
<dbReference type="Pfam" id="PF01352">
    <property type="entry name" value="KRAB"/>
    <property type="match status" value="1"/>
</dbReference>
<feature type="domain" description="KRAB" evidence="1">
    <location>
        <begin position="24"/>
        <end position="104"/>
    </location>
</feature>
<reference evidence="2" key="2">
    <citation type="submission" date="2025-08" db="UniProtKB">
        <authorList>
            <consortium name="Ensembl"/>
        </authorList>
    </citation>
    <scope>IDENTIFICATION</scope>
</reference>
<proteinExistence type="predicted"/>
<dbReference type="GO" id="GO:0006355">
    <property type="term" value="P:regulation of DNA-templated transcription"/>
    <property type="evidence" value="ECO:0007669"/>
    <property type="project" value="InterPro"/>
</dbReference>
<dbReference type="InterPro" id="IPR050169">
    <property type="entry name" value="Krueppel_C2H2_ZnF"/>
</dbReference>
<reference evidence="2" key="3">
    <citation type="submission" date="2025-09" db="UniProtKB">
        <authorList>
            <consortium name="Ensembl"/>
        </authorList>
    </citation>
    <scope>IDENTIFICATION</scope>
</reference>
<dbReference type="InterPro" id="IPR036051">
    <property type="entry name" value="KRAB_dom_sf"/>
</dbReference>
<protein>
    <recommendedName>
        <fullName evidence="1">KRAB domain-containing protein</fullName>
    </recommendedName>
</protein>
<sequence length="109" mass="12348">MPQLRPTASPMTAAALRDPPEGSVTFADVAVNFSLEEWSLLDEAQRCPYHDVMLEDLALTTPLGCWRAEEDARHYLSRVSLIKEAHRSELLRRVSLPRRPTSMRCVARS</sequence>
<dbReference type="AlphaFoldDB" id="A0A8C9BG73"/>
<dbReference type="CDD" id="cd07765">
    <property type="entry name" value="KRAB_A-box"/>
    <property type="match status" value="1"/>
</dbReference>
<dbReference type="GeneTree" id="ENSGT00940000164345"/>
<dbReference type="PANTHER" id="PTHR23232">
    <property type="entry name" value="KRAB DOMAIN C2H2 ZINC FINGER"/>
    <property type="match status" value="1"/>
</dbReference>
<organism evidence="2 3">
    <name type="scientific">Phocoena sinus</name>
    <name type="common">Vaquita</name>
    <dbReference type="NCBI Taxonomy" id="42100"/>
    <lineage>
        <taxon>Eukaryota</taxon>
        <taxon>Metazoa</taxon>
        <taxon>Chordata</taxon>
        <taxon>Craniata</taxon>
        <taxon>Vertebrata</taxon>
        <taxon>Euteleostomi</taxon>
        <taxon>Mammalia</taxon>
        <taxon>Eutheria</taxon>
        <taxon>Laurasiatheria</taxon>
        <taxon>Artiodactyla</taxon>
        <taxon>Whippomorpha</taxon>
        <taxon>Cetacea</taxon>
        <taxon>Odontoceti</taxon>
        <taxon>Phocoenidae</taxon>
        <taxon>Phocoena</taxon>
    </lineage>
</organism>
<keyword evidence="3" id="KW-1185">Reference proteome</keyword>
<dbReference type="Gene3D" id="6.10.140.140">
    <property type="match status" value="1"/>
</dbReference>
<dbReference type="PROSITE" id="PS50805">
    <property type="entry name" value="KRAB"/>
    <property type="match status" value="1"/>
</dbReference>
<evidence type="ECO:0000259" key="1">
    <source>
        <dbReference type="PROSITE" id="PS50805"/>
    </source>
</evidence>
<dbReference type="SMART" id="SM00349">
    <property type="entry name" value="KRAB"/>
    <property type="match status" value="1"/>
</dbReference>
<evidence type="ECO:0000313" key="3">
    <source>
        <dbReference type="Proteomes" id="UP000694554"/>
    </source>
</evidence>
<dbReference type="Proteomes" id="UP000694554">
    <property type="component" value="Chromosome 1"/>
</dbReference>
<evidence type="ECO:0000313" key="2">
    <source>
        <dbReference type="Ensembl" id="ENSPSNP00000006666.1"/>
    </source>
</evidence>
<dbReference type="SUPFAM" id="SSF109640">
    <property type="entry name" value="KRAB domain (Kruppel-associated box)"/>
    <property type="match status" value="1"/>
</dbReference>
<dbReference type="PANTHER" id="PTHR23232:SF133">
    <property type="entry name" value="RIKEN CDNA 1700020N01 GENE"/>
    <property type="match status" value="1"/>
</dbReference>